<evidence type="ECO:0000313" key="2">
    <source>
        <dbReference type="EMBL" id="KAK2022000.1"/>
    </source>
</evidence>
<organism evidence="2 3">
    <name type="scientific">Colletotrichum zoysiae</name>
    <dbReference type="NCBI Taxonomy" id="1216348"/>
    <lineage>
        <taxon>Eukaryota</taxon>
        <taxon>Fungi</taxon>
        <taxon>Dikarya</taxon>
        <taxon>Ascomycota</taxon>
        <taxon>Pezizomycotina</taxon>
        <taxon>Sordariomycetes</taxon>
        <taxon>Hypocreomycetidae</taxon>
        <taxon>Glomerellales</taxon>
        <taxon>Glomerellaceae</taxon>
        <taxon>Colletotrichum</taxon>
        <taxon>Colletotrichum graminicola species complex</taxon>
    </lineage>
</organism>
<evidence type="ECO:0000256" key="1">
    <source>
        <dbReference type="SAM" id="MobiDB-lite"/>
    </source>
</evidence>
<feature type="region of interest" description="Disordered" evidence="1">
    <location>
        <begin position="146"/>
        <end position="190"/>
    </location>
</feature>
<sequence length="190" mass="20946">MPFPIPASLTAPRTQRSSAEVYEVIKLRLVYPAERHSSQEPASILIAFRPSFPQKRPVLQTTLGGWSGPNDCPRPPHVVNDRPRPSDVTNIFSVFSKGRRHLLVETTKMGTHDTAGIAQRRAIGPTATSPSSTPGPPARSLCLSAFRPLSQHATAPRNRQEKNKPRPRAQSVHIWNGSRGAGRRKDNRGK</sequence>
<comment type="caution">
    <text evidence="2">The sequence shown here is derived from an EMBL/GenBank/DDBJ whole genome shotgun (WGS) entry which is preliminary data.</text>
</comment>
<dbReference type="Proteomes" id="UP001232148">
    <property type="component" value="Unassembled WGS sequence"/>
</dbReference>
<dbReference type="EMBL" id="MU843066">
    <property type="protein sequence ID" value="KAK2022000.1"/>
    <property type="molecule type" value="Genomic_DNA"/>
</dbReference>
<reference evidence="2" key="1">
    <citation type="submission" date="2021-06" db="EMBL/GenBank/DDBJ databases">
        <title>Comparative genomics, transcriptomics and evolutionary studies reveal genomic signatures of adaptation to plant cell wall in hemibiotrophic fungi.</title>
        <authorList>
            <consortium name="DOE Joint Genome Institute"/>
            <person name="Baroncelli R."/>
            <person name="Diaz J.F."/>
            <person name="Benocci T."/>
            <person name="Peng M."/>
            <person name="Battaglia E."/>
            <person name="Haridas S."/>
            <person name="Andreopoulos W."/>
            <person name="Labutti K."/>
            <person name="Pangilinan J."/>
            <person name="Floch G.L."/>
            <person name="Makela M.R."/>
            <person name="Henrissat B."/>
            <person name="Grigoriev I.V."/>
            <person name="Crouch J.A."/>
            <person name="De Vries R.P."/>
            <person name="Sukno S.A."/>
            <person name="Thon M.R."/>
        </authorList>
    </citation>
    <scope>NUCLEOTIDE SEQUENCE</scope>
    <source>
        <strain evidence="2">MAFF235873</strain>
    </source>
</reference>
<proteinExistence type="predicted"/>
<gene>
    <name evidence="2" type="ORF">LX32DRAFT_216110</name>
</gene>
<dbReference type="AlphaFoldDB" id="A0AAD9H4F3"/>
<protein>
    <submittedName>
        <fullName evidence="2">Uncharacterized protein</fullName>
    </submittedName>
</protein>
<evidence type="ECO:0000313" key="3">
    <source>
        <dbReference type="Proteomes" id="UP001232148"/>
    </source>
</evidence>
<feature type="compositionally biased region" description="Basic residues" evidence="1">
    <location>
        <begin position="181"/>
        <end position="190"/>
    </location>
</feature>
<accession>A0AAD9H4F3</accession>
<keyword evidence="3" id="KW-1185">Reference proteome</keyword>
<name>A0AAD9H4F3_9PEZI</name>